<evidence type="ECO:0000259" key="2">
    <source>
        <dbReference type="Pfam" id="PF07859"/>
    </source>
</evidence>
<keyword evidence="4" id="KW-1185">Reference proteome</keyword>
<proteinExistence type="predicted"/>
<accession>A0A2J6SJP0</accession>
<evidence type="ECO:0000256" key="1">
    <source>
        <dbReference type="ARBA" id="ARBA00022801"/>
    </source>
</evidence>
<dbReference type="InterPro" id="IPR013094">
    <property type="entry name" value="AB_hydrolase_3"/>
</dbReference>
<dbReference type="Pfam" id="PF07859">
    <property type="entry name" value="Abhydrolase_3"/>
    <property type="match status" value="1"/>
</dbReference>
<dbReference type="EMBL" id="KZ613912">
    <property type="protein sequence ID" value="PMD50977.1"/>
    <property type="molecule type" value="Genomic_DNA"/>
</dbReference>
<sequence>MASEGIKLSLSEKVGGFWILWVTAFWAAYTALRHLVLPPSDSPGVARSVYALVLRNVMILSPRQRKGMLGEDKTGEVIKTYCTQHSLKHVVYPLPKGAKLHWVGTQPSNGCKAILYFHGGGYNIAINPGHLSFSLKCAANAKASLALLEYTLAPAEHYPTQLHQAIEALRKVLTITPPSRITIGGDSAGGHLSVGLLSHLMHPTTDIEPITLSEKLAGICLICPFLSFDFEKRSYVYNAKRDYLQLAHIEEFNGNFKPEGLSDVDAIKDPALSPLDAPKGWWKRAPVERILLTAGVWEVFLDDIVAFSGRLKEEAEPGTKVDFVIGAKEVHAACIVDIAIGLEEGDSAKAILAWMSNDN</sequence>
<name>A0A2J6SJP0_9HELO</name>
<protein>
    <submittedName>
        <fullName evidence="3">Alpha/beta-hydrolase</fullName>
    </submittedName>
</protein>
<keyword evidence="1 3" id="KW-0378">Hydrolase</keyword>
<dbReference type="PANTHER" id="PTHR48081:SF31">
    <property type="entry name" value="STERYL ACETYL HYDROLASE MUG81-RELATED"/>
    <property type="match status" value="1"/>
</dbReference>
<gene>
    <name evidence="3" type="ORF">K444DRAFT_222502</name>
</gene>
<organism evidence="3 4">
    <name type="scientific">Hyaloscypha bicolor E</name>
    <dbReference type="NCBI Taxonomy" id="1095630"/>
    <lineage>
        <taxon>Eukaryota</taxon>
        <taxon>Fungi</taxon>
        <taxon>Dikarya</taxon>
        <taxon>Ascomycota</taxon>
        <taxon>Pezizomycotina</taxon>
        <taxon>Leotiomycetes</taxon>
        <taxon>Helotiales</taxon>
        <taxon>Hyaloscyphaceae</taxon>
        <taxon>Hyaloscypha</taxon>
        <taxon>Hyaloscypha bicolor</taxon>
    </lineage>
</organism>
<dbReference type="InterPro" id="IPR050300">
    <property type="entry name" value="GDXG_lipolytic_enzyme"/>
</dbReference>
<dbReference type="GO" id="GO:0016787">
    <property type="term" value="F:hydrolase activity"/>
    <property type="evidence" value="ECO:0007669"/>
    <property type="project" value="UniProtKB-KW"/>
</dbReference>
<dbReference type="PANTHER" id="PTHR48081">
    <property type="entry name" value="AB HYDROLASE SUPERFAMILY PROTEIN C4A8.06C"/>
    <property type="match status" value="1"/>
</dbReference>
<dbReference type="InterPro" id="IPR029058">
    <property type="entry name" value="AB_hydrolase_fold"/>
</dbReference>
<dbReference type="InParanoid" id="A0A2J6SJP0"/>
<dbReference type="Gene3D" id="3.40.50.1820">
    <property type="entry name" value="alpha/beta hydrolase"/>
    <property type="match status" value="1"/>
</dbReference>
<evidence type="ECO:0000313" key="4">
    <source>
        <dbReference type="Proteomes" id="UP000235371"/>
    </source>
</evidence>
<evidence type="ECO:0000313" key="3">
    <source>
        <dbReference type="EMBL" id="PMD50977.1"/>
    </source>
</evidence>
<reference evidence="3 4" key="1">
    <citation type="submission" date="2016-04" db="EMBL/GenBank/DDBJ databases">
        <title>A degradative enzymes factory behind the ericoid mycorrhizal symbiosis.</title>
        <authorList>
            <consortium name="DOE Joint Genome Institute"/>
            <person name="Martino E."/>
            <person name="Morin E."/>
            <person name="Grelet G."/>
            <person name="Kuo A."/>
            <person name="Kohler A."/>
            <person name="Daghino S."/>
            <person name="Barry K."/>
            <person name="Choi C."/>
            <person name="Cichocki N."/>
            <person name="Clum A."/>
            <person name="Copeland A."/>
            <person name="Hainaut M."/>
            <person name="Haridas S."/>
            <person name="Labutti K."/>
            <person name="Lindquist E."/>
            <person name="Lipzen A."/>
            <person name="Khouja H.-R."/>
            <person name="Murat C."/>
            <person name="Ohm R."/>
            <person name="Olson A."/>
            <person name="Spatafora J."/>
            <person name="Veneault-Fourrey C."/>
            <person name="Henrissat B."/>
            <person name="Grigoriev I."/>
            <person name="Martin F."/>
            <person name="Perotto S."/>
        </authorList>
    </citation>
    <scope>NUCLEOTIDE SEQUENCE [LARGE SCALE GENOMIC DNA]</scope>
    <source>
        <strain evidence="3 4">E</strain>
    </source>
</reference>
<feature type="domain" description="Alpha/beta hydrolase fold-3" evidence="2">
    <location>
        <begin position="114"/>
        <end position="333"/>
    </location>
</feature>
<dbReference type="STRING" id="1095630.A0A2J6SJP0"/>
<dbReference type="SUPFAM" id="SSF53474">
    <property type="entry name" value="alpha/beta-Hydrolases"/>
    <property type="match status" value="1"/>
</dbReference>
<dbReference type="AlphaFoldDB" id="A0A2J6SJP0"/>
<dbReference type="GeneID" id="36579241"/>
<dbReference type="RefSeq" id="XP_024727881.1">
    <property type="nucleotide sequence ID" value="XM_024871159.1"/>
</dbReference>
<dbReference type="OrthoDB" id="2152029at2759"/>
<dbReference type="Proteomes" id="UP000235371">
    <property type="component" value="Unassembled WGS sequence"/>
</dbReference>